<name>A0A2N0NYW1_9GLOM</name>
<organism evidence="1 2">
    <name type="scientific">Rhizophagus irregularis</name>
    <dbReference type="NCBI Taxonomy" id="588596"/>
    <lineage>
        <taxon>Eukaryota</taxon>
        <taxon>Fungi</taxon>
        <taxon>Fungi incertae sedis</taxon>
        <taxon>Mucoromycota</taxon>
        <taxon>Glomeromycotina</taxon>
        <taxon>Glomeromycetes</taxon>
        <taxon>Glomerales</taxon>
        <taxon>Glomeraceae</taxon>
        <taxon>Rhizophagus</taxon>
    </lineage>
</organism>
<gene>
    <name evidence="1" type="ORF">RhiirA5_429208</name>
</gene>
<proteinExistence type="predicted"/>
<accession>A0A2N0NYW1</accession>
<dbReference type="VEuPathDB" id="FungiDB:FUN_003861"/>
<sequence>MSKKRQYTITLLAKGIISEDLHYGIYARNWWELCKFDKTNANLIPYRLFMSVNCYLNNKNFAITVLNNEQTQNPCFRCVCDDKDSGAQPSASVAINETYNQIFGNKTKYSGLAVMGFDNESIIYELIADVQFIPIFIHLDKILIVVSKIGISSCEEYYGAGYLSTLITKYNGKQSLFIQSILEDECSLDVYYEGIKLYHNKDTTPNKIWETIGILRKYDGVTLFGITNSYVQQKLEELKKNNNIITCMSDNWENIDLLNLIFEQNIKKQKELGAWRAMLRASGCINITSFSKKWHIIEFWIKAPDSSPDRENLAKLFKSGMLVVIEKKSNPDNENKTLWKSLQKALEKNKRGDDGKVRILSIIAENFTYKKLKEKFGVGNDTINSARKHAKLNGSGAPSLIKQRRIVKQIIVVQSSYKVDKNGLPILYMRDQKTKLWKKFEETFPNGMKKTSFMGRLANCSNIKYRDDMGELCLTCNEYGYTSFESLIAIARNTFSQKDQLDNILRKIDALKRHMRYGYERELVVDADECDKFFEFFEFMQLHVMEDQATSLE</sequence>
<dbReference type="VEuPathDB" id="FungiDB:RhiirFUN_000996"/>
<reference evidence="1 2" key="1">
    <citation type="submission" date="2016-04" db="EMBL/GenBank/DDBJ databases">
        <title>Genome analyses suggest a sexual origin of heterokaryosis in a supposedly ancient asexual fungus.</title>
        <authorList>
            <person name="Ropars J."/>
            <person name="Sedzielewska K."/>
            <person name="Noel J."/>
            <person name="Charron P."/>
            <person name="Farinelli L."/>
            <person name="Marton T."/>
            <person name="Kruger M."/>
            <person name="Pelin A."/>
            <person name="Brachmann A."/>
            <person name="Corradi N."/>
        </authorList>
    </citation>
    <scope>NUCLEOTIDE SEQUENCE [LARGE SCALE GENOMIC DNA]</scope>
    <source>
        <strain evidence="1 2">A5</strain>
    </source>
</reference>
<protein>
    <submittedName>
        <fullName evidence="1">Uncharacterized protein</fullName>
    </submittedName>
</protein>
<dbReference type="AlphaFoldDB" id="A0A2N0NYW1"/>
<reference evidence="1 2" key="2">
    <citation type="submission" date="2017-09" db="EMBL/GenBank/DDBJ databases">
        <title>Extensive intraspecific genome diversity in a model arbuscular mycorrhizal fungus.</title>
        <authorList>
            <person name="Chen E.C."/>
            <person name="Morin E."/>
            <person name="Beaudet D."/>
            <person name="Noel J."/>
            <person name="Ndikumana S."/>
            <person name="Charron P."/>
            <person name="St-Onge C."/>
            <person name="Giorgi J."/>
            <person name="Grigoriev I.V."/>
            <person name="Roux C."/>
            <person name="Martin F.M."/>
            <person name="Corradi N."/>
        </authorList>
    </citation>
    <scope>NUCLEOTIDE SEQUENCE [LARGE SCALE GENOMIC DNA]</scope>
    <source>
        <strain evidence="1 2">A5</strain>
    </source>
</reference>
<dbReference type="VEuPathDB" id="FungiDB:RhiirA1_471091"/>
<dbReference type="EMBL" id="LLXJ01002082">
    <property type="protein sequence ID" value="PKB99762.1"/>
    <property type="molecule type" value="Genomic_DNA"/>
</dbReference>
<dbReference type="Proteomes" id="UP000232722">
    <property type="component" value="Unassembled WGS sequence"/>
</dbReference>
<comment type="caution">
    <text evidence="1">The sequence shown here is derived from an EMBL/GenBank/DDBJ whole genome shotgun (WGS) entry which is preliminary data.</text>
</comment>
<evidence type="ECO:0000313" key="2">
    <source>
        <dbReference type="Proteomes" id="UP000232722"/>
    </source>
</evidence>
<evidence type="ECO:0000313" key="1">
    <source>
        <dbReference type="EMBL" id="PKB99762.1"/>
    </source>
</evidence>